<evidence type="ECO:0000256" key="2">
    <source>
        <dbReference type="ARBA" id="ARBA00022679"/>
    </source>
</evidence>
<dbReference type="OrthoDB" id="2094832at2759"/>
<comment type="pathway">
    <text evidence="1">Secondary metabolite biosynthesis.</text>
</comment>
<proteinExistence type="inferred from homology"/>
<accession>A0A9P6E9H8</accession>
<organism evidence="5 6">
    <name type="scientific">Crepidotus variabilis</name>
    <dbReference type="NCBI Taxonomy" id="179855"/>
    <lineage>
        <taxon>Eukaryota</taxon>
        <taxon>Fungi</taxon>
        <taxon>Dikarya</taxon>
        <taxon>Basidiomycota</taxon>
        <taxon>Agaricomycotina</taxon>
        <taxon>Agaricomycetes</taxon>
        <taxon>Agaricomycetidae</taxon>
        <taxon>Agaricales</taxon>
        <taxon>Agaricineae</taxon>
        <taxon>Crepidotaceae</taxon>
        <taxon>Crepidotus</taxon>
    </lineage>
</organism>
<dbReference type="Gene3D" id="3.40.50.150">
    <property type="entry name" value="Vaccinia Virus protein VP39"/>
    <property type="match status" value="1"/>
</dbReference>
<evidence type="ECO:0000256" key="3">
    <source>
        <dbReference type="ARBA" id="ARBA00022691"/>
    </source>
</evidence>
<dbReference type="GO" id="GO:0016740">
    <property type="term" value="F:transferase activity"/>
    <property type="evidence" value="ECO:0007669"/>
    <property type="project" value="UniProtKB-KW"/>
</dbReference>
<dbReference type="EMBL" id="MU157892">
    <property type="protein sequence ID" value="KAF9524848.1"/>
    <property type="molecule type" value="Genomic_DNA"/>
</dbReference>
<reference evidence="5" key="1">
    <citation type="submission" date="2020-11" db="EMBL/GenBank/DDBJ databases">
        <authorList>
            <consortium name="DOE Joint Genome Institute"/>
            <person name="Ahrendt S."/>
            <person name="Riley R."/>
            <person name="Andreopoulos W."/>
            <person name="Labutti K."/>
            <person name="Pangilinan J."/>
            <person name="Ruiz-Duenas F.J."/>
            <person name="Barrasa J.M."/>
            <person name="Sanchez-Garcia M."/>
            <person name="Camarero S."/>
            <person name="Miyauchi S."/>
            <person name="Serrano A."/>
            <person name="Linde D."/>
            <person name="Babiker R."/>
            <person name="Drula E."/>
            <person name="Ayuso-Fernandez I."/>
            <person name="Pacheco R."/>
            <person name="Padilla G."/>
            <person name="Ferreira P."/>
            <person name="Barriuso J."/>
            <person name="Kellner H."/>
            <person name="Castanera R."/>
            <person name="Alfaro M."/>
            <person name="Ramirez L."/>
            <person name="Pisabarro A.G."/>
            <person name="Kuo A."/>
            <person name="Tritt A."/>
            <person name="Lipzen A."/>
            <person name="He G."/>
            <person name="Yan M."/>
            <person name="Ng V."/>
            <person name="Cullen D."/>
            <person name="Martin F."/>
            <person name="Rosso M.-N."/>
            <person name="Henrissat B."/>
            <person name="Hibbett D."/>
            <person name="Martinez A.T."/>
            <person name="Grigoriev I.V."/>
        </authorList>
    </citation>
    <scope>NUCLEOTIDE SEQUENCE</scope>
    <source>
        <strain evidence="5">CBS 506.95</strain>
    </source>
</reference>
<keyword evidence="3" id="KW-0949">S-adenosyl-L-methionine</keyword>
<dbReference type="InterPro" id="IPR029063">
    <property type="entry name" value="SAM-dependent_MTases_sf"/>
</dbReference>
<keyword evidence="6" id="KW-1185">Reference proteome</keyword>
<dbReference type="PANTHER" id="PTHR35897">
    <property type="entry name" value="METHYLTRANSFERASE AUSD"/>
    <property type="match status" value="1"/>
</dbReference>
<name>A0A9P6E9H8_9AGAR</name>
<dbReference type="AlphaFoldDB" id="A0A9P6E9H8"/>
<gene>
    <name evidence="5" type="ORF">CPB83DRAFT_577582</name>
</gene>
<dbReference type="InterPro" id="IPR051654">
    <property type="entry name" value="Meroterpenoid_MTases"/>
</dbReference>
<dbReference type="Proteomes" id="UP000807306">
    <property type="component" value="Unassembled WGS sequence"/>
</dbReference>
<comment type="similarity">
    <text evidence="4">Belongs to the class I-like SAM-binding methyltransferase superfamily.</text>
</comment>
<keyword evidence="2" id="KW-0808">Transferase</keyword>
<comment type="caution">
    <text evidence="5">The sequence shown here is derived from an EMBL/GenBank/DDBJ whole genome shotgun (WGS) entry which is preliminary data.</text>
</comment>
<dbReference type="SUPFAM" id="SSF53335">
    <property type="entry name" value="S-adenosyl-L-methionine-dependent methyltransferases"/>
    <property type="match status" value="1"/>
</dbReference>
<evidence type="ECO:0000256" key="1">
    <source>
        <dbReference type="ARBA" id="ARBA00005179"/>
    </source>
</evidence>
<evidence type="ECO:0000313" key="6">
    <source>
        <dbReference type="Proteomes" id="UP000807306"/>
    </source>
</evidence>
<evidence type="ECO:0000313" key="5">
    <source>
        <dbReference type="EMBL" id="KAF9524848.1"/>
    </source>
</evidence>
<evidence type="ECO:0008006" key="7">
    <source>
        <dbReference type="Google" id="ProtNLM"/>
    </source>
</evidence>
<sequence>MSIEIGPVLPLDPSLYSLQGEELAFIQKFTGINGEDELKNHIIEVQSKAYAKCGYPCIRGFGFLKLGISRNPDYKSALKLLQERQSPILLDLGCCFGTDIRKVVDDGWLAENVVAADLQQDFWDAGHELFKSTPKSFPAKFILGDAFDSGFLNPVSLEDLKAQVLEFESLDHPQLAELTSLTQLRGKVSAIHTASFFHLFTEQRQAGLARSLAALLIPTPGSIILGQHIATPDVGIKRYNRAGKAREMFCHSPSSWEKLWCDDVFGAAGIKTKVTAELVDISDMRKYLEEDGDKVWIMKWSVVLM</sequence>
<protein>
    <recommendedName>
        <fullName evidence="7">Methyltransferase domain-containing protein</fullName>
    </recommendedName>
</protein>
<evidence type="ECO:0000256" key="4">
    <source>
        <dbReference type="ARBA" id="ARBA00038314"/>
    </source>
</evidence>
<dbReference type="PANTHER" id="PTHR35897:SF1">
    <property type="entry name" value="METHYLTRANSFERASE AUSD"/>
    <property type="match status" value="1"/>
</dbReference>